<dbReference type="SUPFAM" id="SSF48371">
    <property type="entry name" value="ARM repeat"/>
    <property type="match status" value="1"/>
</dbReference>
<name>A0A6N8U7P3_9FIRM</name>
<dbReference type="RefSeq" id="WP_160625598.1">
    <property type="nucleotide sequence ID" value="NZ_WUUQ01000004.1"/>
</dbReference>
<protein>
    <recommendedName>
        <fullName evidence="4">Phage-related protein</fullName>
    </recommendedName>
</protein>
<evidence type="ECO:0000313" key="3">
    <source>
        <dbReference type="Proteomes" id="UP000434036"/>
    </source>
</evidence>
<comment type="caution">
    <text evidence="2">The sequence shown here is derived from an EMBL/GenBank/DDBJ whole genome shotgun (WGS) entry which is preliminary data.</text>
</comment>
<organism evidence="2 3">
    <name type="scientific">Copranaerobaculum intestinale</name>
    <dbReference type="NCBI Taxonomy" id="2692629"/>
    <lineage>
        <taxon>Bacteria</taxon>
        <taxon>Bacillati</taxon>
        <taxon>Bacillota</taxon>
        <taxon>Erysipelotrichia</taxon>
        <taxon>Erysipelotrichales</taxon>
        <taxon>Erysipelotrichaceae</taxon>
        <taxon>Copranaerobaculum</taxon>
    </lineage>
</organism>
<proteinExistence type="predicted"/>
<reference evidence="2 3" key="2">
    <citation type="submission" date="2020-01" db="EMBL/GenBank/DDBJ databases">
        <title>Clostridiaceae sp. nov. isolated from the gut of human by culturomics.</title>
        <authorList>
            <person name="Chang Y."/>
        </authorList>
    </citation>
    <scope>NUCLEOTIDE SEQUENCE [LARGE SCALE GENOMIC DNA]</scope>
    <source>
        <strain evidence="2 3">DONG20-135</strain>
    </source>
</reference>
<sequence>MAETIRVQLQPDIDTLSAQLRNSILQAFNSLNSSLSQTGVVMITTLDSFKNRAISALKAMAKIISSIQMPQFSPSGTSSSTTAGGSMEGGNGPPKLDSLITSFKSLRSAFNDFKNGFKAFDELKTKLLELPGNIDFLTSKINSIPISFETLKSTFGGISGKFSDLKGSLSSLKEGFSGIGLSVSSFTSSLVGSLKGLFEVVKANPLGALLTVLQLLIPVFIDLYNNNEGFRNLIDSIIGTIADTVVPIIETVSSFLQDFWDNCLAVLIDVLMNLWETVLLPLGIWLGEVLMGALNIVSGILMDLFNNILVPFANFLSEVFTTVIKTVMDVWSNWQPAIQMIWELLQAIWNNVLQPIASWLMDVLCSAFHMVENVVSTVIDVIINVFTTFFDVVSGVWDALMEIISGVINFLSDVFMAAWNTVFSAVGTVIGGMGKTVSDVFESLKKIFNGIIDFITGVFSSDWGKAWDGIRSIFSGIFDGAAAILKGPINIVIGMINSAIKALNKISIDIPDWLGGGHIGFDIPRIKPLATGGIIDQPTLAIVGEAGREAVMPLEHNTGWITQLASDLNVRMGSHNNDRMEKLLSQLILEVRGLDLNIDGKKAGKLISSARKELSMIR</sequence>
<evidence type="ECO:0000256" key="1">
    <source>
        <dbReference type="SAM" id="MobiDB-lite"/>
    </source>
</evidence>
<dbReference type="InterPro" id="IPR016024">
    <property type="entry name" value="ARM-type_fold"/>
</dbReference>
<accession>A0A6N8U7P3</accession>
<dbReference type="Proteomes" id="UP000434036">
    <property type="component" value="Unassembled WGS sequence"/>
</dbReference>
<feature type="region of interest" description="Disordered" evidence="1">
    <location>
        <begin position="71"/>
        <end position="91"/>
    </location>
</feature>
<evidence type="ECO:0000313" key="2">
    <source>
        <dbReference type="EMBL" id="MXQ74206.1"/>
    </source>
</evidence>
<gene>
    <name evidence="2" type="ORF">GSF08_09685</name>
</gene>
<dbReference type="EMBL" id="WUUQ01000004">
    <property type="protein sequence ID" value="MXQ74206.1"/>
    <property type="molecule type" value="Genomic_DNA"/>
</dbReference>
<keyword evidence="3" id="KW-1185">Reference proteome</keyword>
<evidence type="ECO:0008006" key="4">
    <source>
        <dbReference type="Google" id="ProtNLM"/>
    </source>
</evidence>
<dbReference type="AlphaFoldDB" id="A0A6N8U7P3"/>
<reference evidence="2 3" key="1">
    <citation type="submission" date="2019-12" db="EMBL/GenBank/DDBJ databases">
        <authorList>
            <person name="Yang R."/>
        </authorList>
    </citation>
    <scope>NUCLEOTIDE SEQUENCE [LARGE SCALE GENOMIC DNA]</scope>
    <source>
        <strain evidence="2 3">DONG20-135</strain>
    </source>
</reference>
<feature type="compositionally biased region" description="Low complexity" evidence="1">
    <location>
        <begin position="73"/>
        <end position="85"/>
    </location>
</feature>